<dbReference type="Proteomes" id="UP000095350">
    <property type="component" value="Unassembled WGS sequence"/>
</dbReference>
<feature type="chain" id="PRO_5038967982" description="Bacterial Ig-like domain (Group 2)" evidence="1">
    <location>
        <begin position="24"/>
        <end position="228"/>
    </location>
</feature>
<dbReference type="STRING" id="166486.ERS852572_01803"/>
<dbReference type="PaxDb" id="166486-ERS852572_01803"/>
<proteinExistence type="predicted"/>
<evidence type="ECO:0000313" key="3">
    <source>
        <dbReference type="Proteomes" id="UP000095350"/>
    </source>
</evidence>
<dbReference type="OrthoDB" id="2087725at2"/>
<dbReference type="GeneID" id="61432963"/>
<evidence type="ECO:0000313" key="2">
    <source>
        <dbReference type="EMBL" id="CUN07810.1"/>
    </source>
</evidence>
<feature type="signal peptide" evidence="1">
    <location>
        <begin position="1"/>
        <end position="23"/>
    </location>
</feature>
<dbReference type="EMBL" id="CYXZ01000012">
    <property type="protein sequence ID" value="CUN07810.1"/>
    <property type="molecule type" value="Genomic_DNA"/>
</dbReference>
<evidence type="ECO:0008006" key="4">
    <source>
        <dbReference type="Google" id="ProtNLM"/>
    </source>
</evidence>
<reference evidence="2 3" key="1">
    <citation type="submission" date="2015-09" db="EMBL/GenBank/DDBJ databases">
        <authorList>
            <consortium name="Pathogen Informatics"/>
        </authorList>
    </citation>
    <scope>NUCLEOTIDE SEQUENCE [LARGE SCALE GENOMIC DNA]</scope>
    <source>
        <strain evidence="2 3">2789STDY5834960</strain>
    </source>
</reference>
<protein>
    <recommendedName>
        <fullName evidence="4">Bacterial Ig-like domain (Group 2)</fullName>
    </recommendedName>
</protein>
<evidence type="ECO:0000256" key="1">
    <source>
        <dbReference type="SAM" id="SignalP"/>
    </source>
</evidence>
<sequence length="228" mass="25264">MKKLSKKVIAFALAVVMTLTAGAVAPQGNVEVQAASGRVYVNPYSATVVTYKPGSALSRFSSVISIMGCSKAKEIKNLKSSNKYIKVAPRDGYIRVEFGKKAAKSTITCTVKGVKLKTTFTVKKYTNPCKTFKIGKTNLLSKFNKNDVLRTNKAFKKQKLDIKLKSGWKISSVHVTSGTGSYNNYRVNKSSFSKKITVSNNYGYIYVYCYNEKTKVSECLQINTSTRY</sequence>
<dbReference type="RefSeq" id="WP_006857616.1">
    <property type="nucleotide sequence ID" value="NZ_CABIYH010000012.1"/>
</dbReference>
<dbReference type="AlphaFoldDB" id="A0A173TZW9"/>
<accession>A0A173TZW9</accession>
<organism evidence="2 3">
    <name type="scientific">Roseburia intestinalis</name>
    <dbReference type="NCBI Taxonomy" id="166486"/>
    <lineage>
        <taxon>Bacteria</taxon>
        <taxon>Bacillati</taxon>
        <taxon>Bacillota</taxon>
        <taxon>Clostridia</taxon>
        <taxon>Lachnospirales</taxon>
        <taxon>Lachnospiraceae</taxon>
        <taxon>Roseburia</taxon>
    </lineage>
</organism>
<gene>
    <name evidence="2" type="ORF">ERS852572_01803</name>
</gene>
<keyword evidence="1" id="KW-0732">Signal</keyword>
<name>A0A173TZW9_9FIRM</name>